<dbReference type="AlphaFoldDB" id="A0AAN5IEF4"/>
<evidence type="ECO:0000313" key="7">
    <source>
        <dbReference type="EMBL" id="GMR61559.1"/>
    </source>
</evidence>
<evidence type="ECO:0000256" key="3">
    <source>
        <dbReference type="ARBA" id="ARBA00022989"/>
    </source>
</evidence>
<dbReference type="EMBL" id="BTRK01000006">
    <property type="protein sequence ID" value="GMR61559.1"/>
    <property type="molecule type" value="Genomic_DNA"/>
</dbReference>
<dbReference type="Proteomes" id="UP001328107">
    <property type="component" value="Unassembled WGS sequence"/>
</dbReference>
<evidence type="ECO:0000256" key="1">
    <source>
        <dbReference type="ARBA" id="ARBA00004370"/>
    </source>
</evidence>
<evidence type="ECO:0000256" key="2">
    <source>
        <dbReference type="ARBA" id="ARBA00022692"/>
    </source>
</evidence>
<dbReference type="PANTHER" id="PTHR46273">
    <property type="entry name" value="MYOSUPPRESSIN RECEPTOR 1, ISOFORM B-RELATED"/>
    <property type="match status" value="1"/>
</dbReference>
<sequence>MVFENDCMLLRITYFSNGFLFNLLPSTLMVIFSAALIHRLRRIQKKHTEMFVNYSLTASVELARSSRMIILIVLITLITDIPQVTVNMLISCMADRFRSEVANKLESLIATLVVIASACNLIIHVCMSRRFREVKK</sequence>
<keyword evidence="3 5" id="KW-1133">Transmembrane helix</keyword>
<dbReference type="InterPro" id="IPR017452">
    <property type="entry name" value="GPCR_Rhodpsn_7TM"/>
</dbReference>
<feature type="transmembrane region" description="Helical" evidence="5">
    <location>
        <begin position="108"/>
        <end position="127"/>
    </location>
</feature>
<keyword evidence="4 5" id="KW-0472">Membrane</keyword>
<gene>
    <name evidence="7" type="ORF">PMAYCL1PPCAC_31754</name>
</gene>
<dbReference type="Pfam" id="PF10324">
    <property type="entry name" value="7TM_GPCR_Srw"/>
    <property type="match status" value="1"/>
</dbReference>
<keyword evidence="8" id="KW-1185">Reference proteome</keyword>
<dbReference type="PROSITE" id="PS50262">
    <property type="entry name" value="G_PROTEIN_RECEP_F1_2"/>
    <property type="match status" value="1"/>
</dbReference>
<evidence type="ECO:0000256" key="5">
    <source>
        <dbReference type="SAM" id="Phobius"/>
    </source>
</evidence>
<dbReference type="Gene3D" id="1.20.1070.10">
    <property type="entry name" value="Rhodopsin 7-helix transmembrane proteins"/>
    <property type="match status" value="1"/>
</dbReference>
<comment type="caution">
    <text evidence="7">The sequence shown here is derived from an EMBL/GenBank/DDBJ whole genome shotgun (WGS) entry which is preliminary data.</text>
</comment>
<comment type="subcellular location">
    <subcellularLocation>
        <location evidence="1">Membrane</location>
    </subcellularLocation>
</comment>
<evidence type="ECO:0000313" key="8">
    <source>
        <dbReference type="Proteomes" id="UP001328107"/>
    </source>
</evidence>
<dbReference type="InterPro" id="IPR019427">
    <property type="entry name" value="7TM_GPCR_serpentine_rcpt_Srw"/>
</dbReference>
<feature type="domain" description="G-protein coupled receptors family 1 profile" evidence="6">
    <location>
        <begin position="1"/>
        <end position="124"/>
    </location>
</feature>
<dbReference type="InterPro" id="IPR053219">
    <property type="entry name" value="GPCR_Dmsr-1"/>
</dbReference>
<dbReference type="GO" id="GO:0008528">
    <property type="term" value="F:G protein-coupled peptide receptor activity"/>
    <property type="evidence" value="ECO:0007669"/>
    <property type="project" value="InterPro"/>
</dbReference>
<keyword evidence="2 5" id="KW-0812">Transmembrane</keyword>
<dbReference type="PANTHER" id="PTHR46273:SF14">
    <property type="entry name" value="G-PROTEIN COUPLED RECEPTOR DMSR-1"/>
    <property type="match status" value="1"/>
</dbReference>
<protein>
    <recommendedName>
        <fullName evidence="6">G-protein coupled receptors family 1 profile domain-containing protein</fullName>
    </recommendedName>
</protein>
<feature type="transmembrane region" description="Helical" evidence="5">
    <location>
        <begin position="68"/>
        <end position="88"/>
    </location>
</feature>
<proteinExistence type="predicted"/>
<reference evidence="8" key="1">
    <citation type="submission" date="2022-10" db="EMBL/GenBank/DDBJ databases">
        <title>Genome assembly of Pristionchus species.</title>
        <authorList>
            <person name="Yoshida K."/>
            <person name="Sommer R.J."/>
        </authorList>
    </citation>
    <scope>NUCLEOTIDE SEQUENCE [LARGE SCALE GENOMIC DNA]</scope>
    <source>
        <strain evidence="8">RS5460</strain>
    </source>
</reference>
<dbReference type="SUPFAM" id="SSF81321">
    <property type="entry name" value="Family A G protein-coupled receptor-like"/>
    <property type="match status" value="1"/>
</dbReference>
<name>A0AAN5IEF4_9BILA</name>
<accession>A0AAN5IEF4</accession>
<dbReference type="GO" id="GO:0005886">
    <property type="term" value="C:plasma membrane"/>
    <property type="evidence" value="ECO:0007669"/>
    <property type="project" value="TreeGrafter"/>
</dbReference>
<evidence type="ECO:0000256" key="4">
    <source>
        <dbReference type="ARBA" id="ARBA00023136"/>
    </source>
</evidence>
<organism evidence="7 8">
    <name type="scientific">Pristionchus mayeri</name>
    <dbReference type="NCBI Taxonomy" id="1317129"/>
    <lineage>
        <taxon>Eukaryota</taxon>
        <taxon>Metazoa</taxon>
        <taxon>Ecdysozoa</taxon>
        <taxon>Nematoda</taxon>
        <taxon>Chromadorea</taxon>
        <taxon>Rhabditida</taxon>
        <taxon>Rhabditina</taxon>
        <taxon>Diplogasteromorpha</taxon>
        <taxon>Diplogasteroidea</taxon>
        <taxon>Neodiplogasteridae</taxon>
        <taxon>Pristionchus</taxon>
    </lineage>
</organism>
<evidence type="ECO:0000259" key="6">
    <source>
        <dbReference type="PROSITE" id="PS50262"/>
    </source>
</evidence>
<feature type="transmembrane region" description="Helical" evidence="5">
    <location>
        <begin position="12"/>
        <end position="37"/>
    </location>
</feature>